<organism evidence="1 2">
    <name type="scientific">Shewanella insulae</name>
    <dbReference type="NCBI Taxonomy" id="2681496"/>
    <lineage>
        <taxon>Bacteria</taxon>
        <taxon>Pseudomonadati</taxon>
        <taxon>Pseudomonadota</taxon>
        <taxon>Gammaproteobacteria</taxon>
        <taxon>Alteromonadales</taxon>
        <taxon>Shewanellaceae</taxon>
        <taxon>Shewanella</taxon>
    </lineage>
</organism>
<name>A0A6L7HSB8_9GAMM</name>
<proteinExistence type="predicted"/>
<evidence type="ECO:0000313" key="1">
    <source>
        <dbReference type="EMBL" id="MXR67097.1"/>
    </source>
</evidence>
<dbReference type="EMBL" id="WRPA01000001">
    <property type="protein sequence ID" value="MXR67097.1"/>
    <property type="molecule type" value="Genomic_DNA"/>
</dbReference>
<evidence type="ECO:0000313" key="2">
    <source>
        <dbReference type="Proteomes" id="UP000474778"/>
    </source>
</evidence>
<dbReference type="InterPro" id="IPR007344">
    <property type="entry name" value="GrpB/CoaE"/>
</dbReference>
<comment type="caution">
    <text evidence="1">The sequence shown here is derived from an EMBL/GenBank/DDBJ whole genome shotgun (WGS) entry which is preliminary data.</text>
</comment>
<dbReference type="SUPFAM" id="SSF81301">
    <property type="entry name" value="Nucleotidyltransferase"/>
    <property type="match status" value="1"/>
</dbReference>
<keyword evidence="2" id="KW-1185">Reference proteome</keyword>
<dbReference type="AlphaFoldDB" id="A0A6L7HSB8"/>
<dbReference type="PANTHER" id="PTHR34822">
    <property type="entry name" value="GRPB DOMAIN PROTEIN (AFU_ORTHOLOGUE AFUA_1G01530)"/>
    <property type="match status" value="1"/>
</dbReference>
<sequence>MSRLIEVLDYQGHWPAAFEAEKALLQQALGEAGMTIEHIGSTSVPGLAAKPTIDILAEVESLAALDVRTEHLMALGYIPRGENGISGRRYFCKGSERRTHHLHVFQSGNGQLISHRAFRDYLIAHPAKAHEYAELKRRAASACHHNSGTYVALKADFMTKTLALALDWYVKP</sequence>
<reference evidence="1 2" key="1">
    <citation type="submission" date="2019-12" db="EMBL/GenBank/DDBJ databases">
        <title>Shewanella insulae sp. nov., isolated from a tidal flat.</title>
        <authorList>
            <person name="Yoon J.-H."/>
        </authorList>
    </citation>
    <scope>NUCLEOTIDE SEQUENCE [LARGE SCALE GENOMIC DNA]</scope>
    <source>
        <strain evidence="1 2">JBTF-M18</strain>
    </source>
</reference>
<gene>
    <name evidence="1" type="ORF">GNT65_00125</name>
</gene>
<protein>
    <submittedName>
        <fullName evidence="1">GrpB family protein</fullName>
    </submittedName>
</protein>
<dbReference type="RefSeq" id="WP_160793123.1">
    <property type="nucleotide sequence ID" value="NZ_WRPA01000001.1"/>
</dbReference>
<dbReference type="Proteomes" id="UP000474778">
    <property type="component" value="Unassembled WGS sequence"/>
</dbReference>
<dbReference type="Gene3D" id="3.30.460.10">
    <property type="entry name" value="Beta Polymerase, domain 2"/>
    <property type="match status" value="1"/>
</dbReference>
<accession>A0A6L7HSB8</accession>
<dbReference type="Pfam" id="PF04229">
    <property type="entry name" value="GrpB"/>
    <property type="match status" value="1"/>
</dbReference>
<dbReference type="PANTHER" id="PTHR34822:SF1">
    <property type="entry name" value="GRPB FAMILY PROTEIN"/>
    <property type="match status" value="1"/>
</dbReference>
<dbReference type="InterPro" id="IPR043519">
    <property type="entry name" value="NT_sf"/>
</dbReference>